<feature type="transmembrane region" description="Helical" evidence="3">
    <location>
        <begin position="28"/>
        <end position="51"/>
    </location>
</feature>
<dbReference type="RefSeq" id="WP_226933655.1">
    <property type="nucleotide sequence ID" value="NZ_JACDXX010000002.1"/>
</dbReference>
<evidence type="ECO:0000259" key="4">
    <source>
        <dbReference type="Pfam" id="PF02397"/>
    </source>
</evidence>
<keyword evidence="2" id="KW-0270">Exopolysaccharide synthesis</keyword>
<dbReference type="EMBL" id="JACDXX010000002">
    <property type="protein sequence ID" value="MCB5408744.1"/>
    <property type="molecule type" value="Genomic_DNA"/>
</dbReference>
<dbReference type="PANTHER" id="PTHR30576:SF10">
    <property type="entry name" value="SLL5057 PROTEIN"/>
    <property type="match status" value="1"/>
</dbReference>
<evidence type="ECO:0000256" key="3">
    <source>
        <dbReference type="SAM" id="Phobius"/>
    </source>
</evidence>
<gene>
    <name evidence="5" type="ORF">H0485_01810</name>
</gene>
<comment type="caution">
    <text evidence="5">The sequence shown here is derived from an EMBL/GenBank/DDBJ whole genome shotgun (WGS) entry which is preliminary data.</text>
</comment>
<keyword evidence="3" id="KW-0812">Transmembrane</keyword>
<proteinExistence type="inferred from homology"/>
<keyword evidence="5" id="KW-0808">Transferase</keyword>
<dbReference type="PANTHER" id="PTHR30576">
    <property type="entry name" value="COLANIC BIOSYNTHESIS UDP-GLUCOSE LIPID CARRIER TRANSFERASE"/>
    <property type="match status" value="1"/>
</dbReference>
<keyword evidence="3" id="KW-1133">Transmembrane helix</keyword>
<sequence length="211" mass="23146">MTAPGLHPAQSNDGSARMLLALKRVSDLVLVALALPIVAPAFLVIALLVRLSGPGPVLLRLSCVGQNGRVFGKYRFRIVYMDAERRLRAAERDPQGDSGRDPRVTPIGAWLARNGLNRLPQLLNVLRGDMSVVGPRPITLACQRDSYPFQEHLLQVRPGIFTPESLVDEQFARSETDRRALDLAYAANPALSTDTRILVTAFARMIGLRSV</sequence>
<keyword evidence="6" id="KW-1185">Reference proteome</keyword>
<dbReference type="Proteomes" id="UP001198571">
    <property type="component" value="Unassembled WGS sequence"/>
</dbReference>
<name>A0ABS8CHA9_9RHOB</name>
<feature type="domain" description="Bacterial sugar transferase" evidence="4">
    <location>
        <begin position="23"/>
        <end position="206"/>
    </location>
</feature>
<keyword evidence="3" id="KW-0472">Membrane</keyword>
<dbReference type="GO" id="GO:0016740">
    <property type="term" value="F:transferase activity"/>
    <property type="evidence" value="ECO:0007669"/>
    <property type="project" value="UniProtKB-KW"/>
</dbReference>
<evidence type="ECO:0000256" key="1">
    <source>
        <dbReference type="ARBA" id="ARBA00006464"/>
    </source>
</evidence>
<evidence type="ECO:0000256" key="2">
    <source>
        <dbReference type="ARBA" id="ARBA00023169"/>
    </source>
</evidence>
<evidence type="ECO:0000313" key="5">
    <source>
        <dbReference type="EMBL" id="MCB5408744.1"/>
    </source>
</evidence>
<accession>A0ABS8CHA9</accession>
<reference evidence="5 6" key="1">
    <citation type="submission" date="2020-07" db="EMBL/GenBank/DDBJ databases">
        <title>Pseudogemmobacter sp. nov., isolated from poultry manure in Taiwan.</title>
        <authorList>
            <person name="Lin S.-Y."/>
            <person name="Tang Y.-S."/>
            <person name="Young C.-C."/>
        </authorList>
    </citation>
    <scope>NUCLEOTIDE SEQUENCE [LARGE SCALE GENOMIC DNA]</scope>
    <source>
        <strain evidence="5 6">CC-YST710</strain>
    </source>
</reference>
<comment type="similarity">
    <text evidence="1">Belongs to the bacterial sugar transferase family.</text>
</comment>
<dbReference type="Pfam" id="PF02397">
    <property type="entry name" value="Bac_transf"/>
    <property type="match status" value="1"/>
</dbReference>
<organism evidence="5 6">
    <name type="scientific">Pseudogemmobacter faecipullorum</name>
    <dbReference type="NCBI Taxonomy" id="2755041"/>
    <lineage>
        <taxon>Bacteria</taxon>
        <taxon>Pseudomonadati</taxon>
        <taxon>Pseudomonadota</taxon>
        <taxon>Alphaproteobacteria</taxon>
        <taxon>Rhodobacterales</taxon>
        <taxon>Paracoccaceae</taxon>
        <taxon>Pseudogemmobacter</taxon>
    </lineage>
</organism>
<evidence type="ECO:0000313" key="6">
    <source>
        <dbReference type="Proteomes" id="UP001198571"/>
    </source>
</evidence>
<protein>
    <submittedName>
        <fullName evidence="5">Sugar transferase</fullName>
    </submittedName>
</protein>
<dbReference type="InterPro" id="IPR003362">
    <property type="entry name" value="Bact_transf"/>
</dbReference>